<dbReference type="Pfam" id="PF00873">
    <property type="entry name" value="ACR_tran"/>
    <property type="match status" value="2"/>
</dbReference>
<keyword evidence="3" id="KW-0812">Transmembrane</keyword>
<feature type="transmembrane region" description="Helical" evidence="3">
    <location>
        <begin position="723"/>
        <end position="746"/>
    </location>
</feature>
<feature type="transmembrane region" description="Helical" evidence="3">
    <location>
        <begin position="655"/>
        <end position="675"/>
    </location>
</feature>
<sequence length="1317" mass="141324">MMPTISVKKPFTVLVGIILVLVLGVVAFTKMTTDLLPNMDLPYMVVYATDPGASPESVEGEVTKPLESALGSTTGLKNITSTSNENVGIVVLEFEQGTDMNAVSIEMSNTIDQIKGSLPENSGTPVMMQITPDMLPVLVASVDVDGKDAKEVSQYVDDELLPAFERLDGVASVSTTGLITPEVQVVLDQSKIDAVNDRVLAAVDQNLADAKKQLDDSQSQLDDAKAQLSAGKSKLDSSADEASKQLAQASAQVDAATAQLQALLSQETTLKANQAAYQAEQKALQQYADMNDSVNMLAVMVVAYDFTGTVPEINGVPSMEDLAAMAQNSAKMLEALKDPATYIGSMSDENYAKAMQAVQDMMQKIAPEQDLSQMLSLSRADFVKLVQTTAYAAQRVQEITASLNDVNTQLAAAEAMKPQLQQALDEANAAYEKVEAGKMNATLNIAEGATEISVGKASLENAQKQLDSAVDEFEKSRDQAYKSADISGIITADMISKILIAENFEMPAGYISDSNDNSYVLKVGEKYDSLDDLSNMVLFHMDTGDIGDIHLSDVAEVKYADQNADTSYAKVNGNDAVVLSFSKQSTASTSEVSDAIREKIDEFQQNNSKLHITSLMDQGDYIHLIVSSVLSNLIYGGLLAVLVLIVFLRDIRPTVIIAFSIPLSVLFAVVLMYFSNMTLNIISLSGLALGVGMLVDNSIVVIENIYRLRNLGVPAAKAAVQGAAQMSGAIFASTLTTVCVFLPIVFTQGITKQLFADMGLTIAYSLSASFIVALTVVPAMSATLMKKEKVVTHARFDGFLRGYEKVLRWCLSHRAVTLLAVTALLVVSVAATVAKGMIFIPSMSSEQMSATMTMPAGSDDTETRAMADQAMKIMRRVDGVKTVGAMTGGSDMTSMMSTNANSVSFYLILDKGADNEAIADEIAKKTKKLDCEMNVSASNMDLGSYMGSGVQVDIYGNDLDQLQTVSADIAEKLKKVDGLKDISDGNEDPDREKVITVNKDAAMEQGLTVAQVYQALADKLTTEVNSTTLTVGTEDLPVVVKKPSSITTDDLMKQTITSTDQQTGESKEVKLDTIASQTDGQAPSAIRRNNNERTMSVTAAVDDDHNITLVSQEVQKILDAYPMPDGMHAEITGEMENITDSMQDLGLMLLLAIVFIYLIMVAQFQSLLGPFIVMFTLPLACTGGLLGLLFARQELSIIAMLGFVLLAGVVVNNGIVFVSCVNELRLDGMPKREALMEAGKMRMRPILMTALTTVLSMSTMAMGIGSGAEMGQAMAIVVIGGLSYATVLTLVIVPIMYDLFNRKKTLKRIDVGEDDAE</sequence>
<dbReference type="Proteomes" id="UP000783588">
    <property type="component" value="Unassembled WGS sequence"/>
</dbReference>
<keyword evidence="1" id="KW-0175">Coiled coil</keyword>
<feature type="transmembrane region" description="Helical" evidence="3">
    <location>
        <begin position="815"/>
        <end position="840"/>
    </location>
</feature>
<feature type="coiled-coil region" evidence="1">
    <location>
        <begin position="396"/>
        <end position="430"/>
    </location>
</feature>
<feature type="transmembrane region" description="Helical" evidence="3">
    <location>
        <begin position="758"/>
        <end position="779"/>
    </location>
</feature>
<evidence type="ECO:0000313" key="4">
    <source>
        <dbReference type="EMBL" id="MBU5490976.1"/>
    </source>
</evidence>
<keyword evidence="3" id="KW-1133">Transmembrane helix</keyword>
<dbReference type="PANTHER" id="PTHR32063:SF0">
    <property type="entry name" value="SWARMING MOTILITY PROTEIN SWRC"/>
    <property type="match status" value="1"/>
</dbReference>
<dbReference type="PANTHER" id="PTHR32063">
    <property type="match status" value="1"/>
</dbReference>
<name>A0ABS6EV06_9FIRM</name>
<feature type="transmembrane region" description="Helical" evidence="3">
    <location>
        <begin position="681"/>
        <end position="702"/>
    </location>
</feature>
<feature type="region of interest" description="Disordered" evidence="2">
    <location>
        <begin position="213"/>
        <end position="241"/>
    </location>
</feature>
<feature type="transmembrane region" description="Helical" evidence="3">
    <location>
        <begin position="1171"/>
        <end position="1191"/>
    </location>
</feature>
<reference evidence="4 5" key="1">
    <citation type="submission" date="2021-06" db="EMBL/GenBank/DDBJ databases">
        <authorList>
            <person name="Sun Q."/>
            <person name="Li D."/>
        </authorList>
    </citation>
    <scope>NUCLEOTIDE SEQUENCE [LARGE SCALE GENOMIC DNA]</scope>
    <source>
        <strain evidence="4 5">MSJd-7</strain>
    </source>
</reference>
<dbReference type="InterPro" id="IPR001036">
    <property type="entry name" value="Acrflvin-R"/>
</dbReference>
<evidence type="ECO:0000256" key="3">
    <source>
        <dbReference type="SAM" id="Phobius"/>
    </source>
</evidence>
<gene>
    <name evidence="4" type="ORF">KQI75_10160</name>
</gene>
<feature type="transmembrane region" description="Helical" evidence="3">
    <location>
        <begin position="1197"/>
        <end position="1224"/>
    </location>
</feature>
<dbReference type="EMBL" id="JAHLQI010000005">
    <property type="protein sequence ID" value="MBU5490976.1"/>
    <property type="molecule type" value="Genomic_DNA"/>
</dbReference>
<proteinExistence type="predicted"/>
<feature type="transmembrane region" description="Helical" evidence="3">
    <location>
        <begin position="621"/>
        <end position="648"/>
    </location>
</feature>
<keyword evidence="3" id="KW-0472">Membrane</keyword>
<accession>A0ABS6EV06</accession>
<evidence type="ECO:0000313" key="5">
    <source>
        <dbReference type="Proteomes" id="UP000783588"/>
    </source>
</evidence>
<feature type="transmembrane region" description="Helical" evidence="3">
    <location>
        <begin position="1145"/>
        <end position="1164"/>
    </location>
</feature>
<evidence type="ECO:0000256" key="1">
    <source>
        <dbReference type="SAM" id="Coils"/>
    </source>
</evidence>
<feature type="transmembrane region" description="Helical" evidence="3">
    <location>
        <begin position="1245"/>
        <end position="1268"/>
    </location>
</feature>
<evidence type="ECO:0000256" key="2">
    <source>
        <dbReference type="SAM" id="MobiDB-lite"/>
    </source>
</evidence>
<organism evidence="4 5">
    <name type="scientific">Butyricicoccus intestinisimiae</name>
    <dbReference type="NCBI Taxonomy" id="2841509"/>
    <lineage>
        <taxon>Bacteria</taxon>
        <taxon>Bacillati</taxon>
        <taxon>Bacillota</taxon>
        <taxon>Clostridia</taxon>
        <taxon>Eubacteriales</taxon>
        <taxon>Butyricicoccaceae</taxon>
        <taxon>Butyricicoccus</taxon>
    </lineage>
</organism>
<comment type="caution">
    <text evidence="4">The sequence shown here is derived from an EMBL/GenBank/DDBJ whole genome shotgun (WGS) entry which is preliminary data.</text>
</comment>
<feature type="transmembrane region" description="Helical" evidence="3">
    <location>
        <begin position="1274"/>
        <end position="1300"/>
    </location>
</feature>
<keyword evidence="5" id="KW-1185">Reference proteome</keyword>
<protein>
    <submittedName>
        <fullName evidence="4">Efflux RND transporter permease subunit</fullName>
    </submittedName>
</protein>